<evidence type="ECO:0000259" key="2">
    <source>
        <dbReference type="Pfam" id="PF00339"/>
    </source>
</evidence>
<evidence type="ECO:0000313" key="3">
    <source>
        <dbReference type="EMBL" id="KAJ7756803.1"/>
    </source>
</evidence>
<protein>
    <recommendedName>
        <fullName evidence="2">Arrestin-like N-terminal domain-containing protein</fullName>
    </recommendedName>
</protein>
<feature type="domain" description="Arrestin-like N-terminal" evidence="2">
    <location>
        <begin position="10"/>
        <end position="149"/>
    </location>
</feature>
<dbReference type="Gene3D" id="2.60.40.640">
    <property type="match status" value="1"/>
</dbReference>
<organism evidence="3 4">
    <name type="scientific">Mycena maculata</name>
    <dbReference type="NCBI Taxonomy" id="230809"/>
    <lineage>
        <taxon>Eukaryota</taxon>
        <taxon>Fungi</taxon>
        <taxon>Dikarya</taxon>
        <taxon>Basidiomycota</taxon>
        <taxon>Agaricomycotina</taxon>
        <taxon>Agaricomycetes</taxon>
        <taxon>Agaricomycetidae</taxon>
        <taxon>Agaricales</taxon>
        <taxon>Marasmiineae</taxon>
        <taxon>Mycenaceae</taxon>
        <taxon>Mycena</taxon>
    </lineage>
</organism>
<evidence type="ECO:0000313" key="4">
    <source>
        <dbReference type="Proteomes" id="UP001215280"/>
    </source>
</evidence>
<dbReference type="InterPro" id="IPR014752">
    <property type="entry name" value="Arrestin-like_C"/>
</dbReference>
<dbReference type="PANTHER" id="PTHR11188">
    <property type="entry name" value="ARRESTIN DOMAIN CONTAINING PROTEIN"/>
    <property type="match status" value="1"/>
</dbReference>
<feature type="compositionally biased region" description="Basic and acidic residues" evidence="1">
    <location>
        <begin position="394"/>
        <end position="403"/>
    </location>
</feature>
<accession>A0AAD7NET2</accession>
<comment type="caution">
    <text evidence="3">The sequence shown here is derived from an EMBL/GenBank/DDBJ whole genome shotgun (WGS) entry which is preliminary data.</text>
</comment>
<dbReference type="InterPro" id="IPR011021">
    <property type="entry name" value="Arrestin-like_N"/>
</dbReference>
<dbReference type="PANTHER" id="PTHR11188:SF17">
    <property type="entry name" value="FI21816P1"/>
    <property type="match status" value="1"/>
</dbReference>
<dbReference type="GO" id="GO:0015031">
    <property type="term" value="P:protein transport"/>
    <property type="evidence" value="ECO:0007669"/>
    <property type="project" value="TreeGrafter"/>
</dbReference>
<dbReference type="InterPro" id="IPR050357">
    <property type="entry name" value="Arrestin_domain-protein"/>
</dbReference>
<reference evidence="3" key="1">
    <citation type="submission" date="2023-03" db="EMBL/GenBank/DDBJ databases">
        <title>Massive genome expansion in bonnet fungi (Mycena s.s.) driven by repeated elements and novel gene families across ecological guilds.</title>
        <authorList>
            <consortium name="Lawrence Berkeley National Laboratory"/>
            <person name="Harder C.B."/>
            <person name="Miyauchi S."/>
            <person name="Viragh M."/>
            <person name="Kuo A."/>
            <person name="Thoen E."/>
            <person name="Andreopoulos B."/>
            <person name="Lu D."/>
            <person name="Skrede I."/>
            <person name="Drula E."/>
            <person name="Henrissat B."/>
            <person name="Morin E."/>
            <person name="Kohler A."/>
            <person name="Barry K."/>
            <person name="LaButti K."/>
            <person name="Morin E."/>
            <person name="Salamov A."/>
            <person name="Lipzen A."/>
            <person name="Mereny Z."/>
            <person name="Hegedus B."/>
            <person name="Baldrian P."/>
            <person name="Stursova M."/>
            <person name="Weitz H."/>
            <person name="Taylor A."/>
            <person name="Grigoriev I.V."/>
            <person name="Nagy L.G."/>
            <person name="Martin F."/>
            <person name="Kauserud H."/>
        </authorList>
    </citation>
    <scope>NUCLEOTIDE SEQUENCE</scope>
    <source>
        <strain evidence="3">CBHHK188m</strain>
    </source>
</reference>
<gene>
    <name evidence="3" type="ORF">DFH07DRAFT_885143</name>
</gene>
<proteinExistence type="predicted"/>
<dbReference type="Proteomes" id="UP001215280">
    <property type="component" value="Unassembled WGS sequence"/>
</dbReference>
<evidence type="ECO:0000256" key="1">
    <source>
        <dbReference type="SAM" id="MobiDB-lite"/>
    </source>
</evidence>
<dbReference type="SUPFAM" id="SSF81296">
    <property type="entry name" value="E set domains"/>
    <property type="match status" value="1"/>
</dbReference>
<dbReference type="AlphaFoldDB" id="A0AAD7NET2"/>
<sequence>MSPQAVSLHFQNRIRIAGEVLQGHIELNVPLALQDGIEHVRVKLRGSIYVEITERTQTNNHQRTTTTHRRRIEVLRADTSLWTRTGTGPPTGVLKLPFQFHLPVDIPPSFHCSAVSQKGIISYAIEVVADRPGIFKTNRRIASVFSLVPPAAPQDLLFQQLLLQGWSGDCKAVVHEDKIRRGILGDYSIVKTKLVMPALATFPMSTVFPFRVHVTTETKAMKYTDSPEERGKPLFPVPPVNFSQLKLTLVRRVHFRASNRSAQATETVLLIGETGESPGSSTLLLQPEAPEWIPSDDKGKGIWRRTVHMQSSMCLSVPPTFNTEILSWDYALRLCVPFPGLGNDVQSDSAIWIVPGFACPPTRPFSLGSESTYPDIPPPGPAPNLGLPPSYWAGEHHEWDDNK</sequence>
<dbReference type="Pfam" id="PF00339">
    <property type="entry name" value="Arrestin_N"/>
    <property type="match status" value="1"/>
</dbReference>
<dbReference type="GO" id="GO:0005737">
    <property type="term" value="C:cytoplasm"/>
    <property type="evidence" value="ECO:0007669"/>
    <property type="project" value="TreeGrafter"/>
</dbReference>
<name>A0AAD7NET2_9AGAR</name>
<dbReference type="InterPro" id="IPR014756">
    <property type="entry name" value="Ig_E-set"/>
</dbReference>
<keyword evidence="4" id="KW-1185">Reference proteome</keyword>
<dbReference type="EMBL" id="JARJLG010000060">
    <property type="protein sequence ID" value="KAJ7756803.1"/>
    <property type="molecule type" value="Genomic_DNA"/>
</dbReference>
<feature type="region of interest" description="Disordered" evidence="1">
    <location>
        <begin position="369"/>
        <end position="403"/>
    </location>
</feature>